<evidence type="ECO:0000313" key="3">
    <source>
        <dbReference type="Proteomes" id="UP000651452"/>
    </source>
</evidence>
<gene>
    <name evidence="2" type="ORF">EKO04_005074</name>
</gene>
<evidence type="ECO:0008006" key="4">
    <source>
        <dbReference type="Google" id="ProtNLM"/>
    </source>
</evidence>
<dbReference type="PANTHER" id="PTHR37540:SF5">
    <property type="entry name" value="TRANSCRIPTION FACTOR DOMAIN-CONTAINING PROTEIN"/>
    <property type="match status" value="1"/>
</dbReference>
<dbReference type="EMBL" id="RZGK01000008">
    <property type="protein sequence ID" value="KAF9696946.1"/>
    <property type="molecule type" value="Genomic_DNA"/>
</dbReference>
<sequence length="635" mass="70567">MLAQDRHEDSALTSRPASKRQPRHPAKFMFIDSSNGGVNAKPDRVVRSFVMKSARKKKTWSTRPKSPKDEEHIETLLSRSAQDINPQHDHTFATGTWDPHGYRKDSLWDSSPLASPASSRNGSVFSTYSSGRTCNSPSSGYTSPFGERGYPECAYEFHIDGRTELAIRDGFDIGFTRSFDCLSVHLDVHTRQLLHQFVEGSAPRLIPVDLYRFSSFAATDWIARCIQSPSGAPYIYAALTASARAVGLSSEAYKWRAITEVNKLLSNPKTSTDDTTIAAVLVLLALEESDLADPRRQGSDREWSLTVNDAHLNGLRTMIGQRGGLAALSANRCLQVFILMHSVAQSVTTFKRPYALLLNSVGQIESYALIVQKSRTWASLPTSAENLDLDPGLSDIMHCVHLFSSDLASWYNNGYAIYTLDPFELQKHACLLTYRLFDWYQLGEESEFAGGSGRDPLDQSICLAYLIYLAVAVEPHAQSFGSRLSKVVIKLRQALQRVSILHWANAPDLFFWTLTMGALAAKGLPRSQRSCASEFAFFVQYSQLSFASKGHNELASMDGLLQRVQSCPWISSVFDARVMRLWPQMGLCKADISNVYESSSEEEEMMVGDEHAVGQSTTARFFPALKSASKKTSPK</sequence>
<dbReference type="AlphaFoldDB" id="A0A8H7J4F2"/>
<feature type="compositionally biased region" description="Basic and acidic residues" evidence="1">
    <location>
        <begin position="1"/>
        <end position="10"/>
    </location>
</feature>
<dbReference type="OrthoDB" id="5386330at2759"/>
<name>A0A8H7J4F2_9PLEO</name>
<evidence type="ECO:0000313" key="2">
    <source>
        <dbReference type="EMBL" id="KAF9696946.1"/>
    </source>
</evidence>
<keyword evidence="3" id="KW-1185">Reference proteome</keyword>
<accession>A0A8H7J4F2</accession>
<organism evidence="2 3">
    <name type="scientific">Ascochyta lentis</name>
    <dbReference type="NCBI Taxonomy" id="205686"/>
    <lineage>
        <taxon>Eukaryota</taxon>
        <taxon>Fungi</taxon>
        <taxon>Dikarya</taxon>
        <taxon>Ascomycota</taxon>
        <taxon>Pezizomycotina</taxon>
        <taxon>Dothideomycetes</taxon>
        <taxon>Pleosporomycetidae</taxon>
        <taxon>Pleosporales</taxon>
        <taxon>Pleosporineae</taxon>
        <taxon>Didymellaceae</taxon>
        <taxon>Ascochyta</taxon>
    </lineage>
</organism>
<proteinExistence type="predicted"/>
<dbReference type="PANTHER" id="PTHR37540">
    <property type="entry name" value="TRANSCRIPTION FACTOR (ACR-2), PUTATIVE-RELATED-RELATED"/>
    <property type="match status" value="1"/>
</dbReference>
<dbReference type="Proteomes" id="UP000651452">
    <property type="component" value="Unassembled WGS sequence"/>
</dbReference>
<feature type="compositionally biased region" description="Basic residues" evidence="1">
    <location>
        <begin position="17"/>
        <end position="26"/>
    </location>
</feature>
<reference evidence="2" key="2">
    <citation type="submission" date="2020-09" db="EMBL/GenBank/DDBJ databases">
        <title>Reference genome assembly for Australian Ascochyta lentis isolate Al4.</title>
        <authorList>
            <person name="Lee R.C."/>
            <person name="Farfan-Caceres L.M."/>
            <person name="Debler J.W."/>
            <person name="Williams A.H."/>
            <person name="Henares B.M."/>
        </authorList>
    </citation>
    <scope>NUCLEOTIDE SEQUENCE</scope>
    <source>
        <strain evidence="2">Al4</strain>
    </source>
</reference>
<feature type="region of interest" description="Disordered" evidence="1">
    <location>
        <begin position="1"/>
        <end position="43"/>
    </location>
</feature>
<comment type="caution">
    <text evidence="2">The sequence shown here is derived from an EMBL/GenBank/DDBJ whole genome shotgun (WGS) entry which is preliminary data.</text>
</comment>
<protein>
    <recommendedName>
        <fullName evidence="4">Transcription factor domain-containing protein</fullName>
    </recommendedName>
</protein>
<reference evidence="2" key="1">
    <citation type="submission" date="2018-12" db="EMBL/GenBank/DDBJ databases">
        <authorList>
            <person name="Syme R.A."/>
            <person name="Farfan-Caceres L."/>
            <person name="Lichtenzveig J."/>
        </authorList>
    </citation>
    <scope>NUCLEOTIDE SEQUENCE</scope>
    <source>
        <strain evidence="2">Al4</strain>
    </source>
</reference>
<evidence type="ECO:0000256" key="1">
    <source>
        <dbReference type="SAM" id="MobiDB-lite"/>
    </source>
</evidence>